<organism evidence="1 2">
    <name type="scientific">Neisseria wadsworthii 9715</name>
    <dbReference type="NCBI Taxonomy" id="1030841"/>
    <lineage>
        <taxon>Bacteria</taxon>
        <taxon>Pseudomonadati</taxon>
        <taxon>Pseudomonadota</taxon>
        <taxon>Betaproteobacteria</taxon>
        <taxon>Neisseriales</taxon>
        <taxon>Neisseriaceae</taxon>
        <taxon>Neisseria</taxon>
    </lineage>
</organism>
<keyword evidence="2" id="KW-1185">Reference proteome</keyword>
<comment type="caution">
    <text evidence="1">The sequence shown here is derived from an EMBL/GenBank/DDBJ whole genome shotgun (WGS) entry which is preliminary data.</text>
</comment>
<evidence type="ECO:0000313" key="1">
    <source>
        <dbReference type="EMBL" id="EGZ44186.1"/>
    </source>
</evidence>
<protein>
    <submittedName>
        <fullName evidence="1">Uncharacterized protein</fullName>
    </submittedName>
</protein>
<evidence type="ECO:0000313" key="2">
    <source>
        <dbReference type="Proteomes" id="UP000005336"/>
    </source>
</evidence>
<dbReference type="HOGENOM" id="CLU_3120308_0_0_4"/>
<proteinExistence type="predicted"/>
<gene>
    <name evidence="1" type="ORF">HMPREF9370_2351</name>
</gene>
<dbReference type="PATRIC" id="fig|1030841.3.peg.2341"/>
<reference evidence="1 2" key="1">
    <citation type="submission" date="2011-06" db="EMBL/GenBank/DDBJ databases">
        <authorList>
            <person name="Muzny D."/>
            <person name="Qin X."/>
            <person name="Deng J."/>
            <person name="Jiang H."/>
            <person name="Liu Y."/>
            <person name="Qu J."/>
            <person name="Song X.-Z."/>
            <person name="Zhang L."/>
            <person name="Thornton R."/>
            <person name="Coyle M."/>
            <person name="Francisco L."/>
            <person name="Jackson L."/>
            <person name="Javaid M."/>
            <person name="Korchina V."/>
            <person name="Kovar C."/>
            <person name="Mata R."/>
            <person name="Mathew T."/>
            <person name="Ngo R."/>
            <person name="Nguyen L."/>
            <person name="Nguyen N."/>
            <person name="Okwuonu G."/>
            <person name="Ongeri F."/>
            <person name="Pham C."/>
            <person name="Simmons D."/>
            <person name="Wilczek-Boney K."/>
            <person name="Hale W."/>
            <person name="Jakkamsetti A."/>
            <person name="Pham P."/>
            <person name="Ruth R."/>
            <person name="San Lucas F."/>
            <person name="Warren J."/>
            <person name="Zhang J."/>
            <person name="Zhao Z."/>
            <person name="Zhou C."/>
            <person name="Zhu D."/>
            <person name="Lee S."/>
            <person name="Bess C."/>
            <person name="Blankenburg K."/>
            <person name="Forbes L."/>
            <person name="Fu Q."/>
            <person name="Gubbala S."/>
            <person name="Hirani K."/>
            <person name="Jayaseelan J.C."/>
            <person name="Lara F."/>
            <person name="Munidasa M."/>
            <person name="Palculict T."/>
            <person name="Patil S."/>
            <person name="Pu L.-L."/>
            <person name="Saada N."/>
            <person name="Tang L."/>
            <person name="Weissenberger G."/>
            <person name="Zhu Y."/>
            <person name="Hemphill L."/>
            <person name="Shang Y."/>
            <person name="Youmans B."/>
            <person name="Ayvaz T."/>
            <person name="Ross M."/>
            <person name="Santibanez J."/>
            <person name="Aqrawi P."/>
            <person name="Gross S."/>
            <person name="Joshi V."/>
            <person name="Fowler G."/>
            <person name="Nazareth L."/>
            <person name="Reid J."/>
            <person name="Worley K."/>
            <person name="Petrosino J."/>
            <person name="Highlander S."/>
            <person name="Gibbs R."/>
        </authorList>
    </citation>
    <scope>NUCLEOTIDE SEQUENCE [LARGE SCALE GENOMIC DNA]</scope>
    <source>
        <strain evidence="1 2">9715</strain>
    </source>
</reference>
<accession>G4CTE1</accession>
<sequence>MNGFPPEAALCLTSYGCSGCLFKPKVKLNYCIRLGGLGGKPEEMLCRVRF</sequence>
<dbReference type="AlphaFoldDB" id="G4CTE1"/>
<name>G4CTE1_9NEIS</name>
<dbReference type="Proteomes" id="UP000005336">
    <property type="component" value="Unassembled WGS sequence"/>
</dbReference>
<dbReference type="STRING" id="1030841.HMPREF9370_2351"/>
<dbReference type="EMBL" id="AGAZ01000078">
    <property type="protein sequence ID" value="EGZ44186.1"/>
    <property type="molecule type" value="Genomic_DNA"/>
</dbReference>